<feature type="signal peptide" evidence="15">
    <location>
        <begin position="1"/>
        <end position="37"/>
    </location>
</feature>
<keyword evidence="6 15" id="KW-0732">Signal</keyword>
<evidence type="ECO:0000313" key="18">
    <source>
        <dbReference type="Proteomes" id="UP000184510"/>
    </source>
</evidence>
<dbReference type="Gene3D" id="2.60.40.60">
    <property type="entry name" value="Cadherins"/>
    <property type="match status" value="3"/>
</dbReference>
<keyword evidence="5" id="KW-0812">Transmembrane</keyword>
<evidence type="ECO:0000256" key="9">
    <source>
        <dbReference type="ARBA" id="ARBA00022889"/>
    </source>
</evidence>
<protein>
    <submittedName>
        <fullName evidence="17">Metallo-peptidase family M12B Reprolysin-like</fullName>
    </submittedName>
</protein>
<dbReference type="SUPFAM" id="SSF49899">
    <property type="entry name" value="Concanavalin A-like lectins/glucanases"/>
    <property type="match status" value="3"/>
</dbReference>
<dbReference type="Proteomes" id="UP000184510">
    <property type="component" value="Unassembled WGS sequence"/>
</dbReference>
<keyword evidence="4" id="KW-0245">EGF-like domain</keyword>
<dbReference type="InterPro" id="IPR059100">
    <property type="entry name" value="TSP3_bac"/>
</dbReference>
<dbReference type="Pfam" id="PF13385">
    <property type="entry name" value="Laminin_G_3"/>
    <property type="match status" value="2"/>
</dbReference>
<keyword evidence="18" id="KW-1185">Reference proteome</keyword>
<evidence type="ECO:0000256" key="1">
    <source>
        <dbReference type="ARBA" id="ARBA00004167"/>
    </source>
</evidence>
<dbReference type="SMART" id="SM00112">
    <property type="entry name" value="CA"/>
    <property type="match status" value="3"/>
</dbReference>
<proteinExistence type="predicted"/>
<dbReference type="InterPro" id="IPR024079">
    <property type="entry name" value="MetalloPept_cat_dom_sf"/>
</dbReference>
<dbReference type="GO" id="GO:0045296">
    <property type="term" value="F:cadherin binding"/>
    <property type="evidence" value="ECO:0007669"/>
    <property type="project" value="TreeGrafter"/>
</dbReference>
<feature type="chain" id="PRO_5012951938" evidence="15">
    <location>
        <begin position="38"/>
        <end position="1516"/>
    </location>
</feature>
<evidence type="ECO:0000256" key="6">
    <source>
        <dbReference type="ARBA" id="ARBA00022729"/>
    </source>
</evidence>
<gene>
    <name evidence="17" type="ORF">SAMN02745181_0004</name>
</gene>
<dbReference type="GO" id="GO:0016342">
    <property type="term" value="C:catenin complex"/>
    <property type="evidence" value="ECO:0007669"/>
    <property type="project" value="TreeGrafter"/>
</dbReference>
<dbReference type="InterPro" id="IPR013320">
    <property type="entry name" value="ConA-like_dom_sf"/>
</dbReference>
<dbReference type="SMART" id="SM00736">
    <property type="entry name" value="CADG"/>
    <property type="match status" value="2"/>
</dbReference>
<keyword evidence="7" id="KW-0677">Repeat</keyword>
<evidence type="ECO:0000256" key="14">
    <source>
        <dbReference type="SAM" id="MobiDB-lite"/>
    </source>
</evidence>
<evidence type="ECO:0000256" key="13">
    <source>
        <dbReference type="ARBA" id="ARBA00023180"/>
    </source>
</evidence>
<keyword evidence="3" id="KW-0964">Secreted</keyword>
<keyword evidence="13" id="KW-0325">Glycoprotein</keyword>
<dbReference type="FunFam" id="2.60.40.60:FF:000032">
    <property type="entry name" value="FAT atypical cadherin 1"/>
    <property type="match status" value="1"/>
</dbReference>
<sequence length="1516" mass="157557">MTVLSNYITTCNMNNNLIGAPIAAACFSVLCAGLSEAAPTALTQSVTYNGETITLQLKKESLRGAGFEVFVQNSSGGLDAYSPVDERSYIGTVDEYPGAIACGIQKDDGTFRGAVYFDRGATWFTQGSSVTGTRGTSYSNFTNYQYPTAPTVQAGQAGSTVYGFGLGIDADSNYFNVRSGSDVDTAMEGIEYSISLVRALYMRDALLRPYLERIVIRADAAQDPFVGSSSYLSDLRSHWNTNFTTINPDVVAGVSTGKVGGGLAYVGTVGTSSKYSINDSGSGGAFDVIFRHELGHNWSCSHFVGGSPEGAGIMGGNQPARFSGCEVYRILNHRDSRLGIMNTQESFTAVEIAPYASMDVATYVRARSGELSIDVTANDHDANGQSINLTSFDATSANGGTVTQQGSQLVYVAPLGFTGTDYFEYQITDSAGKTATGVTVIEVIDPVDPVAVWKFDDSQDRTKASIGTDLQLVGSHQTTAGIDGSDGAVRIGQGSHYIATHGIAANGSGTKVNEYTLLMDVKAPSASTGTWRAFFQTDTTNSNDGDCFIRNSNETIGVSTTGYSSWSMPADTWVRLAVVVDNDSFYRIYADGNLILNGNTQTLDGNYALDSVLRFFADNNGEDHDLDVSAIRIYDQPLGAAYLAALGGADASVAPVIANETINVSDEAPAATSVYQVAAIDGNVADVITYSLTGGNTGNAFSIDSSTGELTTNIMLDAGVVSQYVLTVTATDDGGLTGSGTITINVVSDADGDGMKDTWEIANFGSIEAKDGSGDTDSDGVSDLSEFIVGTDPNSTDSDSDGFSDSLEIAMSTDPTDGQSTPNASLQGLVGWWEFDNAADLTEAKVGQDLVLNGSDSAVSGKGSADVAARIGAGSNYRVNHGIDANGGGTQVNEYTLLLDVSYPSSSAGTWISLFQTNSGNGDDGDCFVRNSNGTIGVSATGYSAYALSANSWARLVVTVDNGSFYRIYADGQQILNGSVQAVDGRFSFGDALLLFADNNGEDNTIDVTSARLYDRALTAAEVSALGGVPLYKSAPVASDETFAVSENASAGSAVGSVTATDADQGDTLVYSITAGNGGGEFAIDSATGEITTTTVLDYESTVQYVLTVEVSDGALSDSATITVDVTNVNEAPVASGASVSISEDAVIGTAVATVASTDPDSGDTAIYAITVGNDGGFTINGATGVISLAAMVDYETTTSYTLTVTVTDGSGLTDTAAVNVAVLDVAFEDYDSDGLEDNWEIANFGNTSSADGTGDADGDGLTDAVEYAAGTDPNSSDSDSDGIVDAMEIAFGTDPTDNQSSPGAYNADLVGWWKFDDVLDLTKATWGADLVLTGSDQAVYGYDGASGSDGASRIGIGSYYAMSHGIAANGGGSKVNEYTLVMDISYPASSANKWISLFQTDTTNASDGDCFIRNSNGTIGLSATKYSAWSLASDSWVRIAVSVDNGSFYRIYADGQQILSGNTQSVDGRFSLESVLLLFADNNSEDNPLDVSSVRIYSRALTGSEVLSLGDVTNQ</sequence>
<evidence type="ECO:0000256" key="8">
    <source>
        <dbReference type="ARBA" id="ARBA00022837"/>
    </source>
</evidence>
<organism evidence="17 18">
    <name type="scientific">Rubritalea squalenifaciens DSM 18772</name>
    <dbReference type="NCBI Taxonomy" id="1123071"/>
    <lineage>
        <taxon>Bacteria</taxon>
        <taxon>Pseudomonadati</taxon>
        <taxon>Verrucomicrobiota</taxon>
        <taxon>Verrucomicrobiia</taxon>
        <taxon>Verrucomicrobiales</taxon>
        <taxon>Rubritaleaceae</taxon>
        <taxon>Rubritalea</taxon>
    </lineage>
</organism>
<dbReference type="PANTHER" id="PTHR24027">
    <property type="entry name" value="CADHERIN-23"/>
    <property type="match status" value="1"/>
</dbReference>
<evidence type="ECO:0000256" key="11">
    <source>
        <dbReference type="ARBA" id="ARBA00023136"/>
    </source>
</evidence>
<feature type="domain" description="Cadherin" evidence="16">
    <location>
        <begin position="1134"/>
        <end position="1226"/>
    </location>
</feature>
<dbReference type="STRING" id="1123071.SAMN02745181_0004"/>
<evidence type="ECO:0000259" key="16">
    <source>
        <dbReference type="PROSITE" id="PS50268"/>
    </source>
</evidence>
<reference evidence="17 18" key="1">
    <citation type="submission" date="2016-11" db="EMBL/GenBank/DDBJ databases">
        <authorList>
            <person name="Jaros S."/>
            <person name="Januszkiewicz K."/>
            <person name="Wedrychowicz H."/>
        </authorList>
    </citation>
    <scope>NUCLEOTIDE SEQUENCE [LARGE SCALE GENOMIC DNA]</scope>
    <source>
        <strain evidence="17 18">DSM 18772</strain>
    </source>
</reference>
<dbReference type="InterPro" id="IPR006644">
    <property type="entry name" value="Cadg"/>
</dbReference>
<dbReference type="PANTHER" id="PTHR24027:SF438">
    <property type="entry name" value="CADHERIN 23"/>
    <property type="match status" value="1"/>
</dbReference>
<dbReference type="GO" id="GO:0007156">
    <property type="term" value="P:homophilic cell adhesion via plasma membrane adhesion molecules"/>
    <property type="evidence" value="ECO:0007669"/>
    <property type="project" value="InterPro"/>
</dbReference>
<evidence type="ECO:0000256" key="4">
    <source>
        <dbReference type="ARBA" id="ARBA00022536"/>
    </source>
</evidence>
<feature type="domain" description="Cadherin" evidence="16">
    <location>
        <begin position="656"/>
        <end position="764"/>
    </location>
</feature>
<evidence type="ECO:0000256" key="7">
    <source>
        <dbReference type="ARBA" id="ARBA00022737"/>
    </source>
</evidence>
<evidence type="ECO:0000256" key="5">
    <source>
        <dbReference type="ARBA" id="ARBA00022692"/>
    </source>
</evidence>
<keyword evidence="8" id="KW-0106">Calcium</keyword>
<evidence type="ECO:0000256" key="2">
    <source>
        <dbReference type="ARBA" id="ARBA00004613"/>
    </source>
</evidence>
<dbReference type="GO" id="GO:0008237">
    <property type="term" value="F:metallopeptidase activity"/>
    <property type="evidence" value="ECO:0007669"/>
    <property type="project" value="InterPro"/>
</dbReference>
<dbReference type="InterPro" id="IPR002126">
    <property type="entry name" value="Cadherin-like_dom"/>
</dbReference>
<dbReference type="Gene3D" id="2.60.120.200">
    <property type="match status" value="3"/>
</dbReference>
<dbReference type="Pfam" id="PF18884">
    <property type="entry name" value="TSP3_bac"/>
    <property type="match status" value="3"/>
</dbReference>
<dbReference type="InterPro" id="IPR015919">
    <property type="entry name" value="Cadherin-like_sf"/>
</dbReference>
<dbReference type="Gene3D" id="2.60.40.3440">
    <property type="match status" value="1"/>
</dbReference>
<dbReference type="GO" id="GO:0016477">
    <property type="term" value="P:cell migration"/>
    <property type="evidence" value="ECO:0007669"/>
    <property type="project" value="TreeGrafter"/>
</dbReference>
<keyword evidence="11" id="KW-0472">Membrane</keyword>
<dbReference type="InterPro" id="IPR039808">
    <property type="entry name" value="Cadherin"/>
</dbReference>
<keyword evidence="12" id="KW-1015">Disulfide bond</keyword>
<feature type="domain" description="Cadherin" evidence="16">
    <location>
        <begin position="1037"/>
        <end position="1135"/>
    </location>
</feature>
<dbReference type="Gene3D" id="3.40.390.10">
    <property type="entry name" value="Collagenase (Catalytic Domain)"/>
    <property type="match status" value="1"/>
</dbReference>
<evidence type="ECO:0000256" key="15">
    <source>
        <dbReference type="SAM" id="SignalP"/>
    </source>
</evidence>
<dbReference type="SUPFAM" id="SSF55486">
    <property type="entry name" value="Metalloproteases ('zincins'), catalytic domain"/>
    <property type="match status" value="1"/>
</dbReference>
<dbReference type="Pfam" id="PF13582">
    <property type="entry name" value="Reprolysin_3"/>
    <property type="match status" value="1"/>
</dbReference>
<evidence type="ECO:0000256" key="10">
    <source>
        <dbReference type="ARBA" id="ARBA00022989"/>
    </source>
</evidence>
<dbReference type="EMBL" id="FQYR01000011">
    <property type="protein sequence ID" value="SHK48926.1"/>
    <property type="molecule type" value="Genomic_DNA"/>
</dbReference>
<dbReference type="InParanoid" id="A0A1M6SW63"/>
<evidence type="ECO:0000256" key="12">
    <source>
        <dbReference type="ARBA" id="ARBA00023157"/>
    </source>
</evidence>
<dbReference type="GO" id="GO:0005509">
    <property type="term" value="F:calcium ion binding"/>
    <property type="evidence" value="ECO:0007669"/>
    <property type="project" value="InterPro"/>
</dbReference>
<dbReference type="Pfam" id="PF17963">
    <property type="entry name" value="Big_9"/>
    <property type="match status" value="1"/>
</dbReference>
<name>A0A1M6SW63_9BACT</name>
<keyword evidence="9" id="KW-0130">Cell adhesion</keyword>
<dbReference type="GO" id="GO:0008013">
    <property type="term" value="F:beta-catenin binding"/>
    <property type="evidence" value="ECO:0007669"/>
    <property type="project" value="TreeGrafter"/>
</dbReference>
<dbReference type="Pfam" id="PF00028">
    <property type="entry name" value="Cadherin"/>
    <property type="match status" value="3"/>
</dbReference>
<comment type="subcellular location">
    <subcellularLocation>
        <location evidence="1">Membrane</location>
        <topology evidence="1">Single-pass membrane protein</topology>
    </subcellularLocation>
    <subcellularLocation>
        <location evidence="2">Secreted</location>
    </subcellularLocation>
</comment>
<evidence type="ECO:0000313" key="17">
    <source>
        <dbReference type="EMBL" id="SHK48926.1"/>
    </source>
</evidence>
<dbReference type="PRINTS" id="PR00205">
    <property type="entry name" value="CADHERIN"/>
</dbReference>
<keyword evidence="10" id="KW-1133">Transmembrane helix</keyword>
<accession>A0A1M6SW63</accession>
<dbReference type="CDD" id="cd11304">
    <property type="entry name" value="Cadherin_repeat"/>
    <property type="match status" value="3"/>
</dbReference>
<feature type="region of interest" description="Disordered" evidence="14">
    <location>
        <begin position="1246"/>
        <end position="1283"/>
    </location>
</feature>
<dbReference type="PROSITE" id="PS50268">
    <property type="entry name" value="CADHERIN_2"/>
    <property type="match status" value="3"/>
</dbReference>
<dbReference type="SUPFAM" id="SSF49313">
    <property type="entry name" value="Cadherin-like"/>
    <property type="match status" value="3"/>
</dbReference>
<evidence type="ECO:0000256" key="3">
    <source>
        <dbReference type="ARBA" id="ARBA00022525"/>
    </source>
</evidence>